<dbReference type="InterPro" id="IPR021858">
    <property type="entry name" value="Fun_TF"/>
</dbReference>
<reference evidence="2 3" key="1">
    <citation type="journal article" date="2025" name="Microbiol. Resour. Announc.">
        <title>Draft genome sequences for Neonectria magnoliae and Neonectria punicea, canker pathogens of Liriodendron tulipifera and Acer saccharum in West Virginia.</title>
        <authorList>
            <person name="Petronek H.M."/>
            <person name="Kasson M.T."/>
            <person name="Metheny A.M."/>
            <person name="Stauder C.M."/>
            <person name="Lovett B."/>
            <person name="Lynch S.C."/>
            <person name="Garnas J.R."/>
            <person name="Kasson L.R."/>
            <person name="Stajich J.E."/>
        </authorList>
    </citation>
    <scope>NUCLEOTIDE SEQUENCE [LARGE SCALE GENOMIC DNA]</scope>
    <source>
        <strain evidence="2 3">NRRL 64653</strain>
    </source>
</reference>
<dbReference type="Pfam" id="PF11951">
    <property type="entry name" value="Fungal_trans_2"/>
    <property type="match status" value="1"/>
</dbReference>
<protein>
    <recommendedName>
        <fullName evidence="4">Fungal-specific transcription factor domain-containing protein</fullName>
    </recommendedName>
</protein>
<keyword evidence="1" id="KW-0539">Nucleus</keyword>
<name>A0ABR1HJ53_9HYPO</name>
<comment type="caution">
    <text evidence="2">The sequence shown here is derived from an EMBL/GenBank/DDBJ whole genome shotgun (WGS) entry which is preliminary data.</text>
</comment>
<evidence type="ECO:0000313" key="3">
    <source>
        <dbReference type="Proteomes" id="UP001498476"/>
    </source>
</evidence>
<evidence type="ECO:0000313" key="2">
    <source>
        <dbReference type="EMBL" id="KAK7420753.1"/>
    </source>
</evidence>
<evidence type="ECO:0000256" key="1">
    <source>
        <dbReference type="ARBA" id="ARBA00023242"/>
    </source>
</evidence>
<keyword evidence="3" id="KW-1185">Reference proteome</keyword>
<evidence type="ECO:0008006" key="4">
    <source>
        <dbReference type="Google" id="ProtNLM"/>
    </source>
</evidence>
<dbReference type="PANTHER" id="PTHR37540">
    <property type="entry name" value="TRANSCRIPTION FACTOR (ACR-2), PUTATIVE-RELATED-RELATED"/>
    <property type="match status" value="1"/>
</dbReference>
<accession>A0ABR1HJ53</accession>
<organism evidence="2 3">
    <name type="scientific">Neonectria punicea</name>
    <dbReference type="NCBI Taxonomy" id="979145"/>
    <lineage>
        <taxon>Eukaryota</taxon>
        <taxon>Fungi</taxon>
        <taxon>Dikarya</taxon>
        <taxon>Ascomycota</taxon>
        <taxon>Pezizomycotina</taxon>
        <taxon>Sordariomycetes</taxon>
        <taxon>Hypocreomycetidae</taxon>
        <taxon>Hypocreales</taxon>
        <taxon>Nectriaceae</taxon>
        <taxon>Neonectria</taxon>
    </lineage>
</organism>
<dbReference type="Proteomes" id="UP001498476">
    <property type="component" value="Unassembled WGS sequence"/>
</dbReference>
<gene>
    <name evidence="2" type="ORF">QQX98_002557</name>
</gene>
<dbReference type="EMBL" id="JAZAVJ010000027">
    <property type="protein sequence ID" value="KAK7420753.1"/>
    <property type="molecule type" value="Genomic_DNA"/>
</dbReference>
<proteinExistence type="predicted"/>
<sequence>MEFRFIDNNTPLDRHSQRAIRSHAMKGKNLGKTIAARGHRWQKSERKAKSEGIPKVETQNGRWLLPKTDNGNTLLQNHFGGAELSYFMTPNLEPFTLSSRYLILHYAISQTLYPRVFCRQSKEAETSWFELMIGNPCGKRCTTSFIIILTLQVFHCGLAMTGAHVSRHLGQPDASLESTRHFAEAMRLLRRELSTNSDPQDSSLAVIISLAIHATLIGAVDESRIHLHGLKHVVQLRPGGLASLCAEAPEVGNKVRRADLNLALMAGTPTLFGAQSSPLPETAYVVRVDRRISNTPLPYPLGETSPVLQSAIRDVLALCSYAGFAQLGAFEYQDLVISIFQRLVDYAPLVGPRPSLPLDDVCQLGFLAFMNTVIHHNHQRTPACSPLLSDALRTRLDSFNEMDFSQVDECSSFCLWLTFVYAISAPGYDQYCHPSSPVARHIRTLADTLTLETWQDVTAHLSVYPWITAFHDEPGKKLWESLACA</sequence>